<sequence length="388" mass="43880">MKYLFFVIILFITISSNFFTFAQEEEPVLYFQLEPLDDSLFIQIQEQLFIDPPDPKTEIIADIRDPNNQTISIAGALYPFLALKPEIRARIITYPFKINLQETINYSSVFTRVIEKLRLQKILNPPSSLQISSGLGYINPFLQAQGGERFGFPIKSDIGVSIGLGTPYSGVLETNFIEMNFHILGVRLGIFRNADAFVEIKDNNNHNNLIVTEGIQVAYTIPLGNFFEIGYWNGNKAVTQSQFLKYTFYSVNKDAVVRNPDGSIKFQPYIVDNESFLNWEFRYPIKVLGATRGKVYVAKYLDELHIGYTGREMTLGGSVFDFRFDAMVNSPARPNQYVCDILVQKIFDMWAASAIAIGPGFIISDTKSGSLGFTSFLFNLRIKVGTSL</sequence>
<dbReference type="EMBL" id="CP003418">
    <property type="protein sequence ID" value="AFH49132.1"/>
    <property type="molecule type" value="Genomic_DNA"/>
</dbReference>
<dbReference type="RefSeq" id="WP_014560285.1">
    <property type="nucleotide sequence ID" value="NC_017464.1"/>
</dbReference>
<proteinExistence type="predicted"/>
<dbReference type="AlphaFoldDB" id="I0AJH5"/>
<gene>
    <name evidence="1" type="ordered locus">IALB_1422</name>
</gene>
<evidence type="ECO:0000313" key="2">
    <source>
        <dbReference type="Proteomes" id="UP000007394"/>
    </source>
</evidence>
<dbReference type="STRING" id="945713.IALB_1422"/>
<organism evidence="1 2">
    <name type="scientific">Ignavibacterium album (strain DSM 19864 / JCM 16511 / NBRC 101810 / Mat9-16)</name>
    <dbReference type="NCBI Taxonomy" id="945713"/>
    <lineage>
        <taxon>Bacteria</taxon>
        <taxon>Pseudomonadati</taxon>
        <taxon>Ignavibacteriota</taxon>
        <taxon>Ignavibacteria</taxon>
        <taxon>Ignavibacteriales</taxon>
        <taxon>Ignavibacteriaceae</taxon>
        <taxon>Ignavibacterium</taxon>
    </lineage>
</organism>
<dbReference type="KEGG" id="ial:IALB_1422"/>
<dbReference type="HOGENOM" id="CLU_721156_0_0_10"/>
<accession>I0AJH5</accession>
<dbReference type="Proteomes" id="UP000007394">
    <property type="component" value="Chromosome"/>
</dbReference>
<protein>
    <submittedName>
        <fullName evidence="1">Uncharacterized protein</fullName>
    </submittedName>
</protein>
<reference evidence="1 2" key="1">
    <citation type="journal article" date="2012" name="Front. Microbiol.">
        <title>Complete genome of Ignavibacterium album, a metabolically versatile, flagellated, facultative anaerobe from the phylum Chlorobi.</title>
        <authorList>
            <person name="Liu Z."/>
            <person name="Frigaard N.-U."/>
            <person name="Vogl K."/>
            <person name="Iino T."/>
            <person name="Ohkuma M."/>
            <person name="Overmann J."/>
            <person name="Bryant D.A."/>
        </authorList>
    </citation>
    <scope>NUCLEOTIDE SEQUENCE [LARGE SCALE GENOMIC DNA]</scope>
    <source>
        <strain evidence="2">DSM 19864 / JCM 16511 / NBRC 101810 / Mat9-16</strain>
    </source>
</reference>
<name>I0AJH5_IGNAJ</name>
<keyword evidence="2" id="KW-1185">Reference proteome</keyword>
<evidence type="ECO:0000313" key="1">
    <source>
        <dbReference type="EMBL" id="AFH49132.1"/>
    </source>
</evidence>